<comment type="caution">
    <text evidence="5">The sequence shown here is derived from an EMBL/GenBank/DDBJ whole genome shotgun (WGS) entry which is preliminary data.</text>
</comment>
<dbReference type="GO" id="GO:0016846">
    <property type="term" value="F:carbon-sulfur lyase activity"/>
    <property type="evidence" value="ECO:0007669"/>
    <property type="project" value="UniProtKB-ARBA"/>
</dbReference>
<dbReference type="Gene3D" id="3.40.50.1100">
    <property type="match status" value="2"/>
</dbReference>
<protein>
    <recommendedName>
        <fullName evidence="4">Tryptophan synthase beta chain-like PALP domain-containing protein</fullName>
    </recommendedName>
</protein>
<evidence type="ECO:0000313" key="5">
    <source>
        <dbReference type="EMBL" id="KKJ75689.1"/>
    </source>
</evidence>
<name>A0A0M2R5I0_9PROT</name>
<dbReference type="Proteomes" id="UP000034491">
    <property type="component" value="Unassembled WGS sequence"/>
</dbReference>
<dbReference type="GO" id="GO:0006567">
    <property type="term" value="P:L-threonine catabolic process"/>
    <property type="evidence" value="ECO:0007669"/>
    <property type="project" value="TreeGrafter"/>
</dbReference>
<evidence type="ECO:0000313" key="6">
    <source>
        <dbReference type="Proteomes" id="UP000034491"/>
    </source>
</evidence>
<dbReference type="PATRIC" id="fig|1549748.8.peg.2208"/>
<dbReference type="InterPro" id="IPR050147">
    <property type="entry name" value="Ser/Thr_Dehydratase"/>
</dbReference>
<evidence type="ECO:0000256" key="1">
    <source>
        <dbReference type="ARBA" id="ARBA00001933"/>
    </source>
</evidence>
<evidence type="ECO:0000256" key="3">
    <source>
        <dbReference type="ARBA" id="ARBA00023239"/>
    </source>
</evidence>
<dbReference type="GO" id="GO:0009097">
    <property type="term" value="P:isoleucine biosynthetic process"/>
    <property type="evidence" value="ECO:0007669"/>
    <property type="project" value="TreeGrafter"/>
</dbReference>
<keyword evidence="6" id="KW-1185">Reference proteome</keyword>
<dbReference type="RefSeq" id="WP_046509574.1">
    <property type="nucleotide sequence ID" value="NZ_LANI01000028.1"/>
</dbReference>
<gene>
    <name evidence="5" type="ORF">WH95_17175</name>
</gene>
<organism evidence="5 6">
    <name type="scientific">Kiloniella litopenaei</name>
    <dbReference type="NCBI Taxonomy" id="1549748"/>
    <lineage>
        <taxon>Bacteria</taxon>
        <taxon>Pseudomonadati</taxon>
        <taxon>Pseudomonadota</taxon>
        <taxon>Alphaproteobacteria</taxon>
        <taxon>Rhodospirillales</taxon>
        <taxon>Kiloniellaceae</taxon>
        <taxon>Kiloniella</taxon>
    </lineage>
</organism>
<comment type="cofactor">
    <cofactor evidence="1">
        <name>pyridoxal 5'-phosphate</name>
        <dbReference type="ChEBI" id="CHEBI:597326"/>
    </cofactor>
</comment>
<dbReference type="CDD" id="cd01562">
    <property type="entry name" value="Thr-dehyd"/>
    <property type="match status" value="1"/>
</dbReference>
<dbReference type="EMBL" id="LANI01000028">
    <property type="protein sequence ID" value="KKJ75689.1"/>
    <property type="molecule type" value="Genomic_DNA"/>
</dbReference>
<feature type="domain" description="Tryptophan synthase beta chain-like PALP" evidence="4">
    <location>
        <begin position="16"/>
        <end position="303"/>
    </location>
</feature>
<dbReference type="NCBIfam" id="NF004771">
    <property type="entry name" value="PRK06110.1"/>
    <property type="match status" value="1"/>
</dbReference>
<accession>A0A0M2R5I0</accession>
<evidence type="ECO:0000256" key="2">
    <source>
        <dbReference type="ARBA" id="ARBA00022898"/>
    </source>
</evidence>
<sequence>MFTKHQLESAAQYIYQHMSATPQYSWPQINTKAGCTVVVKHENHTPIGAFKVRGGLTFMSWLRANHPDIQGIITATRGNHGQSQAFAATMAGIKPVIVVPHGNSQEKNNAMRAFGAELIEHGQDFNESLLEVNRLAKEKNLFVVPPFHEQIMLGVATYGLELMTAHPDLDRIYVPIGCGSGICGTITARNALNLKTKIIGVVSDQFPAAKKSFESRQIINTEVAYSFADGMAVRSPVPDAYSIYSKGAESIVEVSDDEIAEATRIYFSDTHNTTEGAGAAALAAVLKESNQLTNQKVGVILTGGNIDTNQFRDILDGKTPF</sequence>
<dbReference type="InterPro" id="IPR036052">
    <property type="entry name" value="TrpB-like_PALP_sf"/>
</dbReference>
<evidence type="ECO:0000259" key="4">
    <source>
        <dbReference type="Pfam" id="PF00291"/>
    </source>
</evidence>
<reference evidence="5 6" key="1">
    <citation type="submission" date="2015-03" db="EMBL/GenBank/DDBJ databases">
        <title>Genome sequence of Kiloniella sp. P1-1, isolated from the gut microflora of Pacific white shrimp, Penaeus vannamei.</title>
        <authorList>
            <person name="Shao Z."/>
            <person name="Wang L."/>
            <person name="Li X."/>
        </authorList>
    </citation>
    <scope>NUCLEOTIDE SEQUENCE [LARGE SCALE GENOMIC DNA]</scope>
    <source>
        <strain evidence="5 6">P1-1</strain>
    </source>
</reference>
<dbReference type="STRING" id="1549748.WH95_17175"/>
<dbReference type="GO" id="GO:0004794">
    <property type="term" value="F:threonine deaminase activity"/>
    <property type="evidence" value="ECO:0007669"/>
    <property type="project" value="TreeGrafter"/>
</dbReference>
<dbReference type="GO" id="GO:0006565">
    <property type="term" value="P:L-serine catabolic process"/>
    <property type="evidence" value="ECO:0007669"/>
    <property type="project" value="TreeGrafter"/>
</dbReference>
<keyword evidence="3" id="KW-0456">Lyase</keyword>
<dbReference type="PANTHER" id="PTHR48078">
    <property type="entry name" value="THREONINE DEHYDRATASE, MITOCHONDRIAL-RELATED"/>
    <property type="match status" value="1"/>
</dbReference>
<dbReference type="AlphaFoldDB" id="A0A0M2R5I0"/>
<dbReference type="InterPro" id="IPR001926">
    <property type="entry name" value="TrpB-like_PALP"/>
</dbReference>
<dbReference type="OrthoDB" id="9811476at2"/>
<dbReference type="PANTHER" id="PTHR48078:SF7">
    <property type="entry name" value="BLL6502 PROTEIN"/>
    <property type="match status" value="1"/>
</dbReference>
<proteinExistence type="predicted"/>
<dbReference type="SUPFAM" id="SSF53686">
    <property type="entry name" value="Tryptophan synthase beta subunit-like PLP-dependent enzymes"/>
    <property type="match status" value="1"/>
</dbReference>
<dbReference type="GO" id="GO:0003941">
    <property type="term" value="F:L-serine ammonia-lyase activity"/>
    <property type="evidence" value="ECO:0007669"/>
    <property type="project" value="TreeGrafter"/>
</dbReference>
<dbReference type="Pfam" id="PF00291">
    <property type="entry name" value="PALP"/>
    <property type="match status" value="1"/>
</dbReference>
<keyword evidence="2" id="KW-0663">Pyridoxal phosphate</keyword>